<dbReference type="SUPFAM" id="SSF50370">
    <property type="entry name" value="Ricin B-like lectins"/>
    <property type="match status" value="1"/>
</dbReference>
<feature type="compositionally biased region" description="Low complexity" evidence="1">
    <location>
        <begin position="305"/>
        <end position="322"/>
    </location>
</feature>
<reference evidence="3 4" key="1">
    <citation type="submission" date="2024-04" db="EMBL/GenBank/DDBJ databases">
        <title>Tritrichomonas musculus Genome.</title>
        <authorList>
            <person name="Alves-Ferreira E."/>
            <person name="Grigg M."/>
            <person name="Lorenzi H."/>
            <person name="Galac M."/>
        </authorList>
    </citation>
    <scope>NUCLEOTIDE SEQUENCE [LARGE SCALE GENOMIC DNA]</scope>
    <source>
        <strain evidence="3 4">EAF2021</strain>
    </source>
</reference>
<proteinExistence type="predicted"/>
<dbReference type="Pfam" id="PF00307">
    <property type="entry name" value="CH"/>
    <property type="match status" value="1"/>
</dbReference>
<dbReference type="EMBL" id="JAPFFF010000040">
    <property type="protein sequence ID" value="KAK8841676.1"/>
    <property type="molecule type" value="Genomic_DNA"/>
</dbReference>
<feature type="compositionally biased region" description="Basic and acidic residues" evidence="1">
    <location>
        <begin position="260"/>
        <end position="270"/>
    </location>
</feature>
<evidence type="ECO:0000259" key="2">
    <source>
        <dbReference type="PROSITE" id="PS50021"/>
    </source>
</evidence>
<feature type="domain" description="Calponin-homology (CH)" evidence="2">
    <location>
        <begin position="12"/>
        <end position="120"/>
    </location>
</feature>
<comment type="caution">
    <text evidence="3">The sequence shown here is derived from an EMBL/GenBank/DDBJ whole genome shotgun (WGS) entry which is preliminary data.</text>
</comment>
<feature type="compositionally biased region" description="Low complexity" evidence="1">
    <location>
        <begin position="277"/>
        <end position="298"/>
    </location>
</feature>
<sequence>MSFSNVNKKLPPLQVNAFSLWVIDQLNNGHADIQINDITKDLSDGVALIKLAHILTNKEIPHCWSPSPKQNDEKIKNCNLALAMFKNDGIQLSNISGKDITSNNERIILDFAWSLILNYSIKQSVNLNPIEKAKIAQDELQRICKDALLRWAISRTVNYPGVTNFCPLELAICALIDSYAPNKASFFSLDPKNSKHNAAHAKKVMLSLGITVFMHTKDMMSSEKVDEKVLLTQLAAIKAQLENHPPQQPLKPSMKTNTKTAKEIQNKETSAHSNNESSLTESSGHSSQSSSLNETSTHSNKEGSLTESSSHSSQSSSLTENSGHSNRVIALEADKIVNDNNYYDYEEEEDIDSRCSIEQEFLPSCIQDDNRQFAGKKFALLMTLSESDYNHGRLYKANKKPHHIGKNLTFALTLSKERNAYLNPAGLRLDIAQPNIQKDVRQQFTFGQGEWSTVIDSFARKGMVWDVADNENLNPPVGTQFYLFPFHGRHNQHFIYKDEMIFARQNGMVVTYVGGDEPLVMMPPNPALRPRQTFKILFI</sequence>
<organism evidence="3 4">
    <name type="scientific">Tritrichomonas musculus</name>
    <dbReference type="NCBI Taxonomy" id="1915356"/>
    <lineage>
        <taxon>Eukaryota</taxon>
        <taxon>Metamonada</taxon>
        <taxon>Parabasalia</taxon>
        <taxon>Tritrichomonadida</taxon>
        <taxon>Tritrichomonadidae</taxon>
        <taxon>Tritrichomonas</taxon>
    </lineage>
</organism>
<dbReference type="InterPro" id="IPR001715">
    <property type="entry name" value="CH_dom"/>
</dbReference>
<dbReference type="Gene3D" id="1.10.418.10">
    <property type="entry name" value="Calponin-like domain"/>
    <property type="match status" value="2"/>
</dbReference>
<keyword evidence="4" id="KW-1185">Reference proteome</keyword>
<gene>
    <name evidence="3" type="ORF">M9Y10_026616</name>
</gene>
<evidence type="ECO:0000256" key="1">
    <source>
        <dbReference type="SAM" id="MobiDB-lite"/>
    </source>
</evidence>
<evidence type="ECO:0000313" key="4">
    <source>
        <dbReference type="Proteomes" id="UP001470230"/>
    </source>
</evidence>
<dbReference type="InterPro" id="IPR036872">
    <property type="entry name" value="CH_dom_sf"/>
</dbReference>
<dbReference type="PROSITE" id="PS50021">
    <property type="entry name" value="CH"/>
    <property type="match status" value="1"/>
</dbReference>
<accession>A0ABR2H691</accession>
<dbReference type="SMART" id="SM00033">
    <property type="entry name" value="CH"/>
    <property type="match status" value="2"/>
</dbReference>
<evidence type="ECO:0000313" key="3">
    <source>
        <dbReference type="EMBL" id="KAK8841676.1"/>
    </source>
</evidence>
<name>A0ABR2H691_9EUKA</name>
<dbReference type="InterPro" id="IPR035992">
    <property type="entry name" value="Ricin_B-like_lectins"/>
</dbReference>
<protein>
    <submittedName>
        <fullName evidence="3">Alpha-actinin</fullName>
    </submittedName>
</protein>
<dbReference type="PANTHER" id="PTHR11915">
    <property type="entry name" value="SPECTRIN/FILAMIN RELATED CYTOSKELETAL PROTEIN"/>
    <property type="match status" value="1"/>
</dbReference>
<dbReference type="SUPFAM" id="SSF47576">
    <property type="entry name" value="Calponin-homology domain, CH-domain"/>
    <property type="match status" value="1"/>
</dbReference>
<feature type="region of interest" description="Disordered" evidence="1">
    <location>
        <begin position="241"/>
        <end position="326"/>
    </location>
</feature>
<dbReference type="Proteomes" id="UP001470230">
    <property type="component" value="Unassembled WGS sequence"/>
</dbReference>